<evidence type="ECO:0000256" key="1">
    <source>
        <dbReference type="ARBA" id="ARBA00003330"/>
    </source>
</evidence>
<dbReference type="RefSeq" id="WP_380083842.1">
    <property type="nucleotide sequence ID" value="NZ_JBHSWD010000002.1"/>
</dbReference>
<dbReference type="PANTHER" id="PTHR42801">
    <property type="entry name" value="THIOREDOXIN-DEPENDENT PEROXIDE REDUCTASE"/>
    <property type="match status" value="1"/>
</dbReference>
<dbReference type="CDD" id="cd03017">
    <property type="entry name" value="PRX_BCP"/>
    <property type="match status" value="1"/>
</dbReference>
<accession>A0ABW1YEM0</accession>
<evidence type="ECO:0000256" key="5">
    <source>
        <dbReference type="ARBA" id="ARBA00023002"/>
    </source>
</evidence>
<gene>
    <name evidence="12" type="ORF">ACFP81_12445</name>
</gene>
<comment type="catalytic activity">
    <reaction evidence="10">
        <text>a hydroperoxide + [thioredoxin]-dithiol = an alcohol + [thioredoxin]-disulfide + H2O</text>
        <dbReference type="Rhea" id="RHEA:62620"/>
        <dbReference type="Rhea" id="RHEA-COMP:10698"/>
        <dbReference type="Rhea" id="RHEA-COMP:10700"/>
        <dbReference type="ChEBI" id="CHEBI:15377"/>
        <dbReference type="ChEBI" id="CHEBI:29950"/>
        <dbReference type="ChEBI" id="CHEBI:30879"/>
        <dbReference type="ChEBI" id="CHEBI:35924"/>
        <dbReference type="ChEBI" id="CHEBI:50058"/>
        <dbReference type="EC" id="1.11.1.24"/>
    </reaction>
</comment>
<sequence>MSKLPLNQPAPDFSGVSDDGTRISLQDLRGKWVVLYFYPKANSYGCSIEAQKFEASLPEFEALGAQVIGISTDSEAGQAAFREKCHLSYPLLPDPDHKICEAYGVMGGLTSLMGVSNRASFVIDPEGKLVYELRNMLHTVHVPGALAELKKRGAGQAQA</sequence>
<evidence type="ECO:0000313" key="12">
    <source>
        <dbReference type="EMBL" id="MFC6592724.1"/>
    </source>
</evidence>
<comment type="function">
    <text evidence="1">Thiol-specific peroxidase that catalyzes the reduction of hydrogen peroxide and organic hydroperoxides to water and alcohols, respectively. Plays a role in cell protection against oxidative stress by detoxifying peroxides and as sensor of hydrogen peroxide-mediated signaling events.</text>
</comment>
<keyword evidence="3 12" id="KW-0575">Peroxidase</keyword>
<evidence type="ECO:0000256" key="9">
    <source>
        <dbReference type="ARBA" id="ARBA00038489"/>
    </source>
</evidence>
<keyword evidence="5 12" id="KW-0560">Oxidoreductase</keyword>
<proteinExistence type="inferred from homology"/>
<reference evidence="13" key="1">
    <citation type="journal article" date="2019" name="Int. J. Syst. Evol. Microbiol.">
        <title>The Global Catalogue of Microorganisms (GCM) 10K type strain sequencing project: providing services to taxonomists for standard genome sequencing and annotation.</title>
        <authorList>
            <consortium name="The Broad Institute Genomics Platform"/>
            <consortium name="The Broad Institute Genome Sequencing Center for Infectious Disease"/>
            <person name="Wu L."/>
            <person name="Ma J."/>
        </authorList>
    </citation>
    <scope>NUCLEOTIDE SEQUENCE [LARGE SCALE GENOMIC DNA]</scope>
    <source>
        <strain evidence="13">CGMCC 1.15772</strain>
    </source>
</reference>
<dbReference type="InterPro" id="IPR013766">
    <property type="entry name" value="Thioredoxin_domain"/>
</dbReference>
<dbReference type="Proteomes" id="UP001596297">
    <property type="component" value="Unassembled WGS sequence"/>
</dbReference>
<dbReference type="GO" id="GO:0140824">
    <property type="term" value="F:thioredoxin-dependent peroxiredoxin activity"/>
    <property type="evidence" value="ECO:0007669"/>
    <property type="project" value="UniProtKB-EC"/>
</dbReference>
<keyword evidence="7" id="KW-0676">Redox-active center</keyword>
<dbReference type="InterPro" id="IPR050924">
    <property type="entry name" value="Peroxiredoxin_BCP/PrxQ"/>
</dbReference>
<dbReference type="Pfam" id="PF00578">
    <property type="entry name" value="AhpC-TSA"/>
    <property type="match status" value="1"/>
</dbReference>
<evidence type="ECO:0000256" key="4">
    <source>
        <dbReference type="ARBA" id="ARBA00022862"/>
    </source>
</evidence>
<dbReference type="PANTHER" id="PTHR42801:SF4">
    <property type="entry name" value="AHPC_TSA FAMILY PROTEIN"/>
    <property type="match status" value="1"/>
</dbReference>
<dbReference type="InterPro" id="IPR036249">
    <property type="entry name" value="Thioredoxin-like_sf"/>
</dbReference>
<organism evidence="12 13">
    <name type="scientific">Deinococcus lacus</name>
    <dbReference type="NCBI Taxonomy" id="392561"/>
    <lineage>
        <taxon>Bacteria</taxon>
        <taxon>Thermotogati</taxon>
        <taxon>Deinococcota</taxon>
        <taxon>Deinococci</taxon>
        <taxon>Deinococcales</taxon>
        <taxon>Deinococcaceae</taxon>
        <taxon>Deinococcus</taxon>
    </lineage>
</organism>
<feature type="domain" description="Thioredoxin" evidence="11">
    <location>
        <begin position="4"/>
        <end position="154"/>
    </location>
</feature>
<evidence type="ECO:0000259" key="11">
    <source>
        <dbReference type="PROSITE" id="PS51352"/>
    </source>
</evidence>
<protein>
    <recommendedName>
        <fullName evidence="2">thioredoxin-dependent peroxiredoxin</fullName>
        <ecNumber evidence="2">1.11.1.24</ecNumber>
    </recommendedName>
    <alternativeName>
        <fullName evidence="8">Thioredoxin peroxidase</fullName>
    </alternativeName>
</protein>
<evidence type="ECO:0000256" key="6">
    <source>
        <dbReference type="ARBA" id="ARBA00023157"/>
    </source>
</evidence>
<evidence type="ECO:0000256" key="3">
    <source>
        <dbReference type="ARBA" id="ARBA00022559"/>
    </source>
</evidence>
<evidence type="ECO:0000256" key="8">
    <source>
        <dbReference type="ARBA" id="ARBA00032824"/>
    </source>
</evidence>
<dbReference type="InterPro" id="IPR000866">
    <property type="entry name" value="AhpC/TSA"/>
</dbReference>
<dbReference type="EC" id="1.11.1.24" evidence="2"/>
<evidence type="ECO:0000313" key="13">
    <source>
        <dbReference type="Proteomes" id="UP001596297"/>
    </source>
</evidence>
<evidence type="ECO:0000256" key="7">
    <source>
        <dbReference type="ARBA" id="ARBA00023284"/>
    </source>
</evidence>
<dbReference type="PROSITE" id="PS51352">
    <property type="entry name" value="THIOREDOXIN_2"/>
    <property type="match status" value="1"/>
</dbReference>
<dbReference type="SUPFAM" id="SSF52833">
    <property type="entry name" value="Thioredoxin-like"/>
    <property type="match status" value="1"/>
</dbReference>
<comment type="caution">
    <text evidence="12">The sequence shown here is derived from an EMBL/GenBank/DDBJ whole genome shotgun (WGS) entry which is preliminary data.</text>
</comment>
<keyword evidence="4" id="KW-0049">Antioxidant</keyword>
<name>A0ABW1YEM0_9DEIO</name>
<evidence type="ECO:0000256" key="10">
    <source>
        <dbReference type="ARBA" id="ARBA00049091"/>
    </source>
</evidence>
<dbReference type="Gene3D" id="3.40.30.10">
    <property type="entry name" value="Glutaredoxin"/>
    <property type="match status" value="1"/>
</dbReference>
<comment type="similarity">
    <text evidence="9">Belongs to the peroxiredoxin family. BCP/PrxQ subfamily.</text>
</comment>
<keyword evidence="13" id="KW-1185">Reference proteome</keyword>
<keyword evidence="6" id="KW-1015">Disulfide bond</keyword>
<dbReference type="EMBL" id="JBHSWD010000002">
    <property type="protein sequence ID" value="MFC6592724.1"/>
    <property type="molecule type" value="Genomic_DNA"/>
</dbReference>
<evidence type="ECO:0000256" key="2">
    <source>
        <dbReference type="ARBA" id="ARBA00013017"/>
    </source>
</evidence>